<evidence type="ECO:0000313" key="1">
    <source>
        <dbReference type="EMBL" id="KAB7786774.1"/>
    </source>
</evidence>
<name>A0A6I1G7V1_9BIFI</name>
<organism evidence="1 2">
    <name type="scientific">Bifidobacterium cebidarum</name>
    <dbReference type="NCBI Taxonomy" id="2650773"/>
    <lineage>
        <taxon>Bacteria</taxon>
        <taxon>Bacillati</taxon>
        <taxon>Actinomycetota</taxon>
        <taxon>Actinomycetes</taxon>
        <taxon>Bifidobacteriales</taxon>
        <taxon>Bifidobacteriaceae</taxon>
        <taxon>Bifidobacterium</taxon>
    </lineage>
</organism>
<proteinExistence type="predicted"/>
<dbReference type="Proteomes" id="UP000468413">
    <property type="component" value="Unassembled WGS sequence"/>
</dbReference>
<protein>
    <submittedName>
        <fullName evidence="1">Uncharacterized protein</fullName>
    </submittedName>
</protein>
<sequence length="44" mass="5043">MTTFDMWANGLYYVHRLEQGKGAKVVLVSVNGLVLRKVPHRRTT</sequence>
<keyword evidence="2" id="KW-1185">Reference proteome</keyword>
<evidence type="ECO:0000313" key="2">
    <source>
        <dbReference type="Proteomes" id="UP000468413"/>
    </source>
</evidence>
<comment type="caution">
    <text evidence="1">The sequence shown here is derived from an EMBL/GenBank/DDBJ whole genome shotgun (WGS) entry which is preliminary data.</text>
</comment>
<reference evidence="1 2" key="1">
    <citation type="submission" date="2019-09" db="EMBL/GenBank/DDBJ databases">
        <title>Characterization of the phylogenetic diversity of two novel species belonging to the genus Bifidobacterium: Bifidobacterium cebidarum sp. nov. and Bifidobacterium leontopitheci sp. nov.</title>
        <authorList>
            <person name="Lugli G.A."/>
            <person name="Duranti S."/>
            <person name="Milani C."/>
            <person name="Turroni F."/>
            <person name="Ventura M."/>
        </authorList>
    </citation>
    <scope>NUCLEOTIDE SEQUENCE [LARGE SCALE GENOMIC DNA]</scope>
    <source>
        <strain evidence="1 2">LMG 31469</strain>
    </source>
</reference>
<dbReference type="AlphaFoldDB" id="A0A6I1G7V1"/>
<accession>A0A6I1G7V1</accession>
<gene>
    <name evidence="1" type="ORF">F7D08_1651</name>
</gene>
<dbReference type="EMBL" id="WBVS01000010">
    <property type="protein sequence ID" value="KAB7786774.1"/>
    <property type="molecule type" value="Genomic_DNA"/>
</dbReference>